<evidence type="ECO:0000256" key="4">
    <source>
        <dbReference type="ARBA" id="ARBA00022598"/>
    </source>
</evidence>
<evidence type="ECO:0000313" key="8">
    <source>
        <dbReference type="EMBL" id="KAK3013487.1"/>
    </source>
</evidence>
<name>A0AA89ASG9_9ASTE</name>
<dbReference type="Proteomes" id="UP001188597">
    <property type="component" value="Unassembled WGS sequence"/>
</dbReference>
<gene>
    <name evidence="8" type="ORF">RJ639_010306</name>
</gene>
<evidence type="ECO:0000256" key="3">
    <source>
        <dbReference type="ARBA" id="ARBA00022553"/>
    </source>
</evidence>
<comment type="catalytic activity">
    <reaction evidence="6">
        <text>5-phospho-alpha-D-ribose 1-diphosphate + nicotinate + ATP + H2O = nicotinate beta-D-ribonucleotide + ADP + phosphate + diphosphate</text>
        <dbReference type="Rhea" id="RHEA:36163"/>
        <dbReference type="ChEBI" id="CHEBI:15377"/>
        <dbReference type="ChEBI" id="CHEBI:30616"/>
        <dbReference type="ChEBI" id="CHEBI:32544"/>
        <dbReference type="ChEBI" id="CHEBI:33019"/>
        <dbReference type="ChEBI" id="CHEBI:43474"/>
        <dbReference type="ChEBI" id="CHEBI:57502"/>
        <dbReference type="ChEBI" id="CHEBI:58017"/>
        <dbReference type="ChEBI" id="CHEBI:456216"/>
        <dbReference type="EC" id="6.3.4.21"/>
    </reaction>
</comment>
<dbReference type="EMBL" id="JAVXUP010001294">
    <property type="protein sequence ID" value="KAK3013487.1"/>
    <property type="molecule type" value="Genomic_DNA"/>
</dbReference>
<evidence type="ECO:0000256" key="5">
    <source>
        <dbReference type="ARBA" id="ARBA00022642"/>
    </source>
</evidence>
<dbReference type="GO" id="GO:0005829">
    <property type="term" value="C:cytosol"/>
    <property type="evidence" value="ECO:0007669"/>
    <property type="project" value="TreeGrafter"/>
</dbReference>
<evidence type="ECO:0000259" key="7">
    <source>
        <dbReference type="Pfam" id="PF17956"/>
    </source>
</evidence>
<accession>A0AA89ASG9</accession>
<evidence type="ECO:0000256" key="2">
    <source>
        <dbReference type="ARBA" id="ARBA00013236"/>
    </source>
</evidence>
<dbReference type="GO" id="GO:0004516">
    <property type="term" value="F:nicotinate phosphoribosyltransferase activity"/>
    <property type="evidence" value="ECO:0007669"/>
    <property type="project" value="UniProtKB-EC"/>
</dbReference>
<dbReference type="AlphaFoldDB" id="A0AA89ASG9"/>
<dbReference type="InterPro" id="IPR036068">
    <property type="entry name" value="Nicotinate_pribotase-like_C"/>
</dbReference>
<protein>
    <recommendedName>
        <fullName evidence="2">nicotinate phosphoribosyltransferase</fullName>
        <ecNumber evidence="2">6.3.4.21</ecNumber>
    </recommendedName>
</protein>
<feature type="non-terminal residue" evidence="8">
    <location>
        <position position="1"/>
    </location>
</feature>
<sequence length="102" mass="12421">EGERILCRHPFNESKRAYVVPQRVEELLKCFWPGNPDERREELPPLKEIRDRCIKQLELMRPDHMRRLNPTPYKNRIQLGIQKYRSSWDMTRAEARNPYICN</sequence>
<comment type="caution">
    <text evidence="8">The sequence shown here is derived from an EMBL/GenBank/DDBJ whole genome shotgun (WGS) entry which is preliminary data.</text>
</comment>
<organism evidence="8 9">
    <name type="scientific">Escallonia herrerae</name>
    <dbReference type="NCBI Taxonomy" id="1293975"/>
    <lineage>
        <taxon>Eukaryota</taxon>
        <taxon>Viridiplantae</taxon>
        <taxon>Streptophyta</taxon>
        <taxon>Embryophyta</taxon>
        <taxon>Tracheophyta</taxon>
        <taxon>Spermatophyta</taxon>
        <taxon>Magnoliopsida</taxon>
        <taxon>eudicotyledons</taxon>
        <taxon>Gunneridae</taxon>
        <taxon>Pentapetalae</taxon>
        <taxon>asterids</taxon>
        <taxon>campanulids</taxon>
        <taxon>Escalloniales</taxon>
        <taxon>Escalloniaceae</taxon>
        <taxon>Escallonia</taxon>
    </lineage>
</organism>
<dbReference type="GO" id="GO:0034355">
    <property type="term" value="P:NAD+ biosynthetic process via the salvage pathway"/>
    <property type="evidence" value="ECO:0007669"/>
    <property type="project" value="TreeGrafter"/>
</dbReference>
<reference evidence="8" key="1">
    <citation type="submission" date="2022-12" db="EMBL/GenBank/DDBJ databases">
        <title>Draft genome assemblies for two species of Escallonia (Escalloniales).</title>
        <authorList>
            <person name="Chanderbali A."/>
            <person name="Dervinis C."/>
            <person name="Anghel I."/>
            <person name="Soltis D."/>
            <person name="Soltis P."/>
            <person name="Zapata F."/>
        </authorList>
    </citation>
    <scope>NUCLEOTIDE SEQUENCE</scope>
    <source>
        <strain evidence="8">UCBG64.0493</strain>
        <tissue evidence="8">Leaf</tissue>
    </source>
</reference>
<dbReference type="PANTHER" id="PTHR11098">
    <property type="entry name" value="NICOTINATE PHOSPHORIBOSYLTRANSFERASE"/>
    <property type="match status" value="1"/>
</dbReference>
<dbReference type="SUPFAM" id="SSF51690">
    <property type="entry name" value="Nicotinate/Quinolinate PRTase C-terminal domain-like"/>
    <property type="match status" value="1"/>
</dbReference>
<feature type="domain" description="Nicotinate phosphoribosyltransferase C-terminal" evidence="7">
    <location>
        <begin position="2"/>
        <end position="74"/>
    </location>
</feature>
<dbReference type="PANTHER" id="PTHR11098:SF1">
    <property type="entry name" value="NICOTINATE PHOSPHORIBOSYLTRANSFERASE"/>
    <property type="match status" value="1"/>
</dbReference>
<dbReference type="Gene3D" id="3.20.140.10">
    <property type="entry name" value="nicotinate phosphoribosyltransferase"/>
    <property type="match status" value="1"/>
</dbReference>
<comment type="pathway">
    <text evidence="1">Cofactor biosynthesis; NAD(+) biosynthesis; nicotinate D-ribonucleotide from nicotinate: step 1/1.</text>
</comment>
<keyword evidence="4" id="KW-0436">Ligase</keyword>
<proteinExistence type="predicted"/>
<dbReference type="InterPro" id="IPR007229">
    <property type="entry name" value="Nic_PRibTrfase-Fam"/>
</dbReference>
<evidence type="ECO:0000313" key="9">
    <source>
        <dbReference type="Proteomes" id="UP001188597"/>
    </source>
</evidence>
<keyword evidence="3" id="KW-0597">Phosphoprotein</keyword>
<dbReference type="InterPro" id="IPR041619">
    <property type="entry name" value="NAPRTase_C"/>
</dbReference>
<dbReference type="EC" id="6.3.4.21" evidence="2"/>
<evidence type="ECO:0000256" key="1">
    <source>
        <dbReference type="ARBA" id="ARBA00004952"/>
    </source>
</evidence>
<keyword evidence="9" id="KW-1185">Reference proteome</keyword>
<dbReference type="Pfam" id="PF17956">
    <property type="entry name" value="NAPRTase_C"/>
    <property type="match status" value="1"/>
</dbReference>
<evidence type="ECO:0000256" key="6">
    <source>
        <dbReference type="ARBA" id="ARBA00048668"/>
    </source>
</evidence>
<keyword evidence="5" id="KW-0662">Pyridine nucleotide biosynthesis</keyword>